<gene>
    <name evidence="3" type="ORF">MANAM107_01300</name>
</gene>
<dbReference type="InterPro" id="IPR050300">
    <property type="entry name" value="GDXG_lipolytic_enzyme"/>
</dbReference>
<dbReference type="InterPro" id="IPR029058">
    <property type="entry name" value="AB_hydrolase_fold"/>
</dbReference>
<dbReference type="SUPFAM" id="SSF53474">
    <property type="entry name" value="alpha/beta-Hydrolases"/>
    <property type="match status" value="1"/>
</dbReference>
<evidence type="ECO:0000313" key="3">
    <source>
        <dbReference type="EMBL" id="BDA63296.1"/>
    </source>
</evidence>
<accession>A0ABM7U6W9</accession>
<name>A0ABM7U6W9_9ACTO</name>
<dbReference type="PANTHER" id="PTHR48081:SF8">
    <property type="entry name" value="ALPHA_BETA HYDROLASE FOLD-3 DOMAIN-CONTAINING PROTEIN-RELATED"/>
    <property type="match status" value="1"/>
</dbReference>
<dbReference type="Pfam" id="PF07859">
    <property type="entry name" value="Abhydrolase_3"/>
    <property type="match status" value="1"/>
</dbReference>
<proteinExistence type="predicted"/>
<evidence type="ECO:0000313" key="4">
    <source>
        <dbReference type="Proteomes" id="UP000824496"/>
    </source>
</evidence>
<sequence>MIAADRALPPPLDAQVAEALASAPPQTAWDPVAMREAGAHLLDQEAEPPRGVTRTVLHVPTPPGSAGSAGPDDLELRIHTPDTPAGAVVVSIHGGGFVAGRARYDDAWNARMAARTGAVVVSPDYRLAPEHPYPAPMEDCLTAWRWAAERYPEARRVIYGDSAGGCLAAGVVLRCRDAREALPDRVVLVEPVLDDRLDTVSMRGAAHTPVWDLPNATASWAAYLGGARADTYAAPGRQADLVGFPPTFLLVNQCDPLMDEALAFAQALTRSGVPTEAALLAGSCHGILGLEGPRLARRARELVLERLMAACSTGCSA</sequence>
<reference evidence="3 4" key="1">
    <citation type="submission" date="2021-08" db="EMBL/GenBank/DDBJ databases">
        <title>Whole genome sequence of novel Actinomyces species strain MAS-1.</title>
        <authorList>
            <person name="Saito M."/>
            <person name="Kuwahara N."/>
            <person name="Takizawa T."/>
            <person name="Gotouda H."/>
            <person name="Ochiai T."/>
        </authorList>
    </citation>
    <scope>NUCLEOTIDE SEQUENCE [LARGE SCALE GENOMIC DNA]</scope>
    <source>
        <strain evidence="3 4">MAS-1</strain>
    </source>
</reference>
<dbReference type="RefSeq" id="WP_223909800.1">
    <property type="nucleotide sequence ID" value="NZ_AP025017.1"/>
</dbReference>
<dbReference type="Gene3D" id="3.40.50.1820">
    <property type="entry name" value="alpha/beta hydrolase"/>
    <property type="match status" value="1"/>
</dbReference>
<dbReference type="PANTHER" id="PTHR48081">
    <property type="entry name" value="AB HYDROLASE SUPERFAMILY PROTEIN C4A8.06C"/>
    <property type="match status" value="1"/>
</dbReference>
<protein>
    <recommendedName>
        <fullName evidence="2">Alpha/beta hydrolase fold-3 domain-containing protein</fullName>
    </recommendedName>
</protein>
<dbReference type="EMBL" id="AP025017">
    <property type="protein sequence ID" value="BDA63296.1"/>
    <property type="molecule type" value="Genomic_DNA"/>
</dbReference>
<evidence type="ECO:0000259" key="2">
    <source>
        <dbReference type="Pfam" id="PF07859"/>
    </source>
</evidence>
<dbReference type="InterPro" id="IPR013094">
    <property type="entry name" value="AB_hydrolase_3"/>
</dbReference>
<organism evidence="3 4">
    <name type="scientific">Actinomyces capricornis</name>
    <dbReference type="NCBI Taxonomy" id="2755559"/>
    <lineage>
        <taxon>Bacteria</taxon>
        <taxon>Bacillati</taxon>
        <taxon>Actinomycetota</taxon>
        <taxon>Actinomycetes</taxon>
        <taxon>Actinomycetales</taxon>
        <taxon>Actinomycetaceae</taxon>
        <taxon>Actinomyces</taxon>
    </lineage>
</organism>
<feature type="domain" description="Alpha/beta hydrolase fold-3" evidence="2">
    <location>
        <begin position="89"/>
        <end position="287"/>
    </location>
</feature>
<evidence type="ECO:0000256" key="1">
    <source>
        <dbReference type="ARBA" id="ARBA00022801"/>
    </source>
</evidence>
<keyword evidence="4" id="KW-1185">Reference proteome</keyword>
<dbReference type="Proteomes" id="UP000824496">
    <property type="component" value="Chromosome"/>
</dbReference>
<keyword evidence="1" id="KW-0378">Hydrolase</keyword>